<evidence type="ECO:0000313" key="2">
    <source>
        <dbReference type="Proteomes" id="UP000000637"/>
    </source>
</evidence>
<dbReference type="Proteomes" id="UP000000637">
    <property type="component" value="Plasmid pTC1"/>
</dbReference>
<gene>
    <name evidence="1" type="ordered locus">AAur_pTC10284</name>
</gene>
<dbReference type="RefSeq" id="WP_011777061.1">
    <property type="nucleotide sequence ID" value="NC_008712.1"/>
</dbReference>
<reference evidence="1 2" key="1">
    <citation type="journal article" date="2006" name="PLoS Genet.">
        <title>Secrets of soil survival revealed by the genome sequence of Arthrobacter aurescens TC1.</title>
        <authorList>
            <person name="Mongodin E.F."/>
            <person name="Shapir N."/>
            <person name="Daugherty S.C."/>
            <person name="DeBoy R.T."/>
            <person name="Emerson J.B."/>
            <person name="Shvartzbeyn A."/>
            <person name="Radune D."/>
            <person name="Vamathevan J."/>
            <person name="Riggs F."/>
            <person name="Grinberg V."/>
            <person name="Khouri H."/>
            <person name="Wackett L.P."/>
            <person name="Nelson K.E."/>
            <person name="Sadowsky M.J."/>
        </authorList>
    </citation>
    <scope>NUCLEOTIDE SEQUENCE [LARGE SCALE GENOMIC DNA]</scope>
    <source>
        <strain evidence="1 2">TC1</strain>
    </source>
</reference>
<protein>
    <submittedName>
        <fullName evidence="1">Uncharacterized protein</fullName>
    </submittedName>
</protein>
<dbReference type="KEGG" id="aau:AAur_pTC10284"/>
<keyword evidence="1" id="KW-0614">Plasmid</keyword>
<organism evidence="1 2">
    <name type="scientific">Paenarthrobacter aurescens (strain TC1)</name>
    <dbReference type="NCBI Taxonomy" id="290340"/>
    <lineage>
        <taxon>Bacteria</taxon>
        <taxon>Bacillati</taxon>
        <taxon>Actinomycetota</taxon>
        <taxon>Actinomycetes</taxon>
        <taxon>Micrococcales</taxon>
        <taxon>Micrococcaceae</taxon>
        <taxon>Paenarthrobacter</taxon>
    </lineage>
</organism>
<geneLocation type="plasmid" evidence="1 2">
    <name>pTC1</name>
</geneLocation>
<dbReference type="EMBL" id="CP000475">
    <property type="protein sequence ID" value="ABM10467.1"/>
    <property type="molecule type" value="Genomic_DNA"/>
</dbReference>
<keyword evidence="2" id="KW-1185">Reference proteome</keyword>
<proteinExistence type="predicted"/>
<dbReference type="HOGENOM" id="CLU_3095012_0_0_11"/>
<dbReference type="OrthoDB" id="9940094at2"/>
<sequence>METDLHLEADLFFGPCNDPDCPGAALAPRQPRLELVCPDRAQLGLMEDGSK</sequence>
<dbReference type="AlphaFoldDB" id="A1RD41"/>
<accession>A1RD41</accession>
<evidence type="ECO:0000313" key="1">
    <source>
        <dbReference type="EMBL" id="ABM10467.1"/>
    </source>
</evidence>
<name>A1RD41_PAEAT</name>